<feature type="domain" description="HhH-GPD" evidence="15">
    <location>
        <begin position="46"/>
        <end position="201"/>
    </location>
</feature>
<dbReference type="Gene3D" id="1.10.1670.10">
    <property type="entry name" value="Helix-hairpin-Helix base-excision DNA repair enzymes (C-terminal)"/>
    <property type="match status" value="1"/>
</dbReference>
<dbReference type="GO" id="GO:0032357">
    <property type="term" value="F:oxidized purine DNA binding"/>
    <property type="evidence" value="ECO:0007669"/>
    <property type="project" value="TreeGrafter"/>
</dbReference>
<evidence type="ECO:0000256" key="10">
    <source>
        <dbReference type="ARBA" id="ARBA00022801"/>
    </source>
</evidence>
<dbReference type="GO" id="GO:0035485">
    <property type="term" value="F:adenine/guanine mispair binding"/>
    <property type="evidence" value="ECO:0007669"/>
    <property type="project" value="TreeGrafter"/>
</dbReference>
<dbReference type="InterPro" id="IPR044298">
    <property type="entry name" value="MIG/MutY"/>
</dbReference>
<dbReference type="KEGG" id="talb:FTW19_19005"/>
<accession>A0A5B9ECU6</accession>
<dbReference type="EMBL" id="CP042806">
    <property type="protein sequence ID" value="QEE29882.1"/>
    <property type="molecule type" value="Genomic_DNA"/>
</dbReference>
<sequence>MPNTDLPSEQAADFRRVLARWYKQHARPLPWRETRDPYRIWVSEVMLQQTRVNAVLEHYARFLRKFPTIVSLALAPEADVLAVWSGLGYYRRARMLHKAAQFITAELDGVLPSTSAELRKLPGIGEYTSAAIASIAFGESIAVVDGNVERVLLRLTGRPEQATSESKRFVADQAAAVVPQRRSGTNAPGDHNQAMMELGATICLPRGPLCLQCPVYDFCRTRGEHKTEAREKMRSRRVAYLLHQRKRGSAIEVMLHRRPTDASLMPGMYELPELPMDGVEEYTPTLRVRHSITNTNYYVEVFTADKTLLRALPLSIREYEWCRLGQLADLPLTGLARKVLRRLHLIASPGVRMPQPETMMRQ</sequence>
<keyword evidence="10" id="KW-0378">Hydrolase</keyword>
<dbReference type="SUPFAM" id="SSF55811">
    <property type="entry name" value="Nudix"/>
    <property type="match status" value="1"/>
</dbReference>
<keyword evidence="11" id="KW-0408">Iron</keyword>
<evidence type="ECO:0000256" key="5">
    <source>
        <dbReference type="ARBA" id="ARBA00012045"/>
    </source>
</evidence>
<dbReference type="PANTHER" id="PTHR42944">
    <property type="entry name" value="ADENINE DNA GLYCOSYLASE"/>
    <property type="match status" value="1"/>
</dbReference>
<evidence type="ECO:0000256" key="6">
    <source>
        <dbReference type="ARBA" id="ARBA00022023"/>
    </source>
</evidence>
<dbReference type="AlphaFoldDB" id="A0A5B9ECU6"/>
<dbReference type="SMART" id="SM00478">
    <property type="entry name" value="ENDO3c"/>
    <property type="match status" value="1"/>
</dbReference>
<dbReference type="GO" id="GO:0006284">
    <property type="term" value="P:base-excision repair"/>
    <property type="evidence" value="ECO:0007669"/>
    <property type="project" value="InterPro"/>
</dbReference>
<dbReference type="FunFam" id="1.10.340.30:FF:000002">
    <property type="entry name" value="Adenine DNA glycosylase"/>
    <property type="match status" value="1"/>
</dbReference>
<dbReference type="EC" id="3.2.2.31" evidence="5"/>
<keyword evidence="14" id="KW-0326">Glycosidase</keyword>
<evidence type="ECO:0000256" key="1">
    <source>
        <dbReference type="ARBA" id="ARBA00000843"/>
    </source>
</evidence>
<dbReference type="CDD" id="cd00056">
    <property type="entry name" value="ENDO3c"/>
    <property type="match status" value="1"/>
</dbReference>
<comment type="similarity">
    <text evidence="4">Belongs to the Nth/MutY family.</text>
</comment>
<dbReference type="Gene3D" id="1.10.340.30">
    <property type="entry name" value="Hypothetical protein, domain 2"/>
    <property type="match status" value="1"/>
</dbReference>
<evidence type="ECO:0000256" key="8">
    <source>
        <dbReference type="ARBA" id="ARBA00022723"/>
    </source>
</evidence>
<dbReference type="GO" id="GO:0006298">
    <property type="term" value="P:mismatch repair"/>
    <property type="evidence" value="ECO:0007669"/>
    <property type="project" value="TreeGrafter"/>
</dbReference>
<evidence type="ECO:0000256" key="4">
    <source>
        <dbReference type="ARBA" id="ARBA00008343"/>
    </source>
</evidence>
<keyword evidence="12" id="KW-0411">Iron-sulfur</keyword>
<dbReference type="InterPro" id="IPR003265">
    <property type="entry name" value="HhH-GPD_domain"/>
</dbReference>
<proteinExistence type="inferred from homology"/>
<dbReference type="GO" id="GO:0046872">
    <property type="term" value="F:metal ion binding"/>
    <property type="evidence" value="ECO:0007669"/>
    <property type="project" value="UniProtKB-KW"/>
</dbReference>
<name>A0A5B9ECU6_9BACT</name>
<evidence type="ECO:0000256" key="9">
    <source>
        <dbReference type="ARBA" id="ARBA00022763"/>
    </source>
</evidence>
<evidence type="ECO:0000256" key="2">
    <source>
        <dbReference type="ARBA" id="ARBA00001966"/>
    </source>
</evidence>
<evidence type="ECO:0000313" key="16">
    <source>
        <dbReference type="EMBL" id="QEE29882.1"/>
    </source>
</evidence>
<evidence type="ECO:0000256" key="13">
    <source>
        <dbReference type="ARBA" id="ARBA00023204"/>
    </source>
</evidence>
<evidence type="ECO:0000259" key="15">
    <source>
        <dbReference type="SMART" id="SM00478"/>
    </source>
</evidence>
<comment type="catalytic activity">
    <reaction evidence="1">
        <text>Hydrolyzes free adenine bases from 7,8-dihydro-8-oxoguanine:adenine mismatched double-stranded DNA, leaving an apurinic site.</text>
        <dbReference type="EC" id="3.2.2.31"/>
    </reaction>
</comment>
<dbReference type="GO" id="GO:0034039">
    <property type="term" value="F:8-oxo-7,8-dihydroguanine DNA N-glycosylase activity"/>
    <property type="evidence" value="ECO:0007669"/>
    <property type="project" value="TreeGrafter"/>
</dbReference>
<evidence type="ECO:0000256" key="3">
    <source>
        <dbReference type="ARBA" id="ARBA00002933"/>
    </source>
</evidence>
<dbReference type="GO" id="GO:0000701">
    <property type="term" value="F:purine-specific mismatch base pair DNA N-glycosylase activity"/>
    <property type="evidence" value="ECO:0007669"/>
    <property type="project" value="UniProtKB-EC"/>
</dbReference>
<dbReference type="OrthoDB" id="9802365at2"/>
<dbReference type="PANTHER" id="PTHR42944:SF1">
    <property type="entry name" value="ADENINE DNA GLYCOSYLASE"/>
    <property type="match status" value="1"/>
</dbReference>
<gene>
    <name evidence="16" type="ORF">FTW19_19005</name>
</gene>
<keyword evidence="8" id="KW-0479">Metal-binding</keyword>
<comment type="function">
    <text evidence="3">Adenine glycosylase active on G-A mispairs. MutY also corrects error-prone DNA synthesis past GO lesions which are due to the oxidatively damaged form of guanine: 7,8-dihydro-8-oxoguanine (8-oxo-dGTP).</text>
</comment>
<dbReference type="InterPro" id="IPR015797">
    <property type="entry name" value="NUDIX_hydrolase-like_dom_sf"/>
</dbReference>
<evidence type="ECO:0000256" key="14">
    <source>
        <dbReference type="ARBA" id="ARBA00023295"/>
    </source>
</evidence>
<evidence type="ECO:0000256" key="12">
    <source>
        <dbReference type="ARBA" id="ARBA00023014"/>
    </source>
</evidence>
<keyword evidence="17" id="KW-1185">Reference proteome</keyword>
<dbReference type="SMART" id="SM00525">
    <property type="entry name" value="FES"/>
    <property type="match status" value="1"/>
</dbReference>
<protein>
    <recommendedName>
        <fullName evidence="6">Adenine DNA glycosylase</fullName>
        <ecNumber evidence="5">3.2.2.31</ecNumber>
    </recommendedName>
</protein>
<keyword evidence="9" id="KW-0227">DNA damage</keyword>
<comment type="cofactor">
    <cofactor evidence="2">
        <name>[4Fe-4S] cluster</name>
        <dbReference type="ChEBI" id="CHEBI:49883"/>
    </cofactor>
</comment>
<evidence type="ECO:0000313" key="17">
    <source>
        <dbReference type="Proteomes" id="UP000321820"/>
    </source>
</evidence>
<dbReference type="InterPro" id="IPR023170">
    <property type="entry name" value="HhH_base_excis_C"/>
</dbReference>
<evidence type="ECO:0000256" key="7">
    <source>
        <dbReference type="ARBA" id="ARBA00022485"/>
    </source>
</evidence>
<dbReference type="SUPFAM" id="SSF48150">
    <property type="entry name" value="DNA-glycosylase"/>
    <property type="match status" value="1"/>
</dbReference>
<keyword evidence="7" id="KW-0004">4Fe-4S</keyword>
<dbReference type="Proteomes" id="UP000321820">
    <property type="component" value="Chromosome"/>
</dbReference>
<organism evidence="16 17">
    <name type="scientific">Terriglobus albidus</name>
    <dbReference type="NCBI Taxonomy" id="1592106"/>
    <lineage>
        <taxon>Bacteria</taxon>
        <taxon>Pseudomonadati</taxon>
        <taxon>Acidobacteriota</taxon>
        <taxon>Terriglobia</taxon>
        <taxon>Terriglobales</taxon>
        <taxon>Acidobacteriaceae</taxon>
        <taxon>Terriglobus</taxon>
    </lineage>
</organism>
<dbReference type="InterPro" id="IPR011257">
    <property type="entry name" value="DNA_glycosylase"/>
</dbReference>
<dbReference type="GO" id="GO:0051539">
    <property type="term" value="F:4 iron, 4 sulfur cluster binding"/>
    <property type="evidence" value="ECO:0007669"/>
    <property type="project" value="UniProtKB-KW"/>
</dbReference>
<keyword evidence="13" id="KW-0234">DNA repair</keyword>
<dbReference type="RefSeq" id="WP_147649152.1">
    <property type="nucleotide sequence ID" value="NZ_CP042806.1"/>
</dbReference>
<dbReference type="InterPro" id="IPR003651">
    <property type="entry name" value="Endonuclease3_FeS-loop_motif"/>
</dbReference>
<reference evidence="16 17" key="1">
    <citation type="submission" date="2019-08" db="EMBL/GenBank/DDBJ databases">
        <title>Complete genome sequence of Terriglobus albidus strain ORNL.</title>
        <authorList>
            <person name="Podar M."/>
        </authorList>
    </citation>
    <scope>NUCLEOTIDE SEQUENCE [LARGE SCALE GENOMIC DNA]</scope>
    <source>
        <strain evidence="16 17">ORNL</strain>
    </source>
</reference>
<evidence type="ECO:0000256" key="11">
    <source>
        <dbReference type="ARBA" id="ARBA00023004"/>
    </source>
</evidence>
<dbReference type="Pfam" id="PF00730">
    <property type="entry name" value="HhH-GPD"/>
    <property type="match status" value="1"/>
</dbReference>